<evidence type="ECO:0000313" key="2">
    <source>
        <dbReference type="EMBL" id="KAK7682128.1"/>
    </source>
</evidence>
<name>A0AAW0FWZ5_9APHY</name>
<protein>
    <submittedName>
        <fullName evidence="2">Uncharacterized protein</fullName>
    </submittedName>
</protein>
<organism evidence="2 3">
    <name type="scientific">Cerrena zonata</name>
    <dbReference type="NCBI Taxonomy" id="2478898"/>
    <lineage>
        <taxon>Eukaryota</taxon>
        <taxon>Fungi</taxon>
        <taxon>Dikarya</taxon>
        <taxon>Basidiomycota</taxon>
        <taxon>Agaricomycotina</taxon>
        <taxon>Agaricomycetes</taxon>
        <taxon>Polyporales</taxon>
        <taxon>Cerrenaceae</taxon>
        <taxon>Cerrena</taxon>
    </lineage>
</organism>
<sequence length="158" mass="17239">MASDVARNELTVVLVLLRVARQHLGIAGRVEQQHALSNARPRTRSHPGPLTTATGDISQQQLTTALIQARDQEMRISVSPVPTSRSSSHSGSTLPEPCQSRNPPSQNPIRSHQYLRERGRPRSAFPYADPTDGSNPLYSADAATPNPHDAWDQGPPRV</sequence>
<feature type="region of interest" description="Disordered" evidence="1">
    <location>
        <begin position="34"/>
        <end position="59"/>
    </location>
</feature>
<feature type="compositionally biased region" description="Low complexity" evidence="1">
    <location>
        <begin position="77"/>
        <end position="93"/>
    </location>
</feature>
<dbReference type="EMBL" id="JASBNA010000037">
    <property type="protein sequence ID" value="KAK7682128.1"/>
    <property type="molecule type" value="Genomic_DNA"/>
</dbReference>
<feature type="compositionally biased region" description="Polar residues" evidence="1">
    <location>
        <begin position="99"/>
        <end position="110"/>
    </location>
</feature>
<gene>
    <name evidence="2" type="ORF">QCA50_014714</name>
</gene>
<evidence type="ECO:0000313" key="3">
    <source>
        <dbReference type="Proteomes" id="UP001385951"/>
    </source>
</evidence>
<evidence type="ECO:0000256" key="1">
    <source>
        <dbReference type="SAM" id="MobiDB-lite"/>
    </source>
</evidence>
<proteinExistence type="predicted"/>
<reference evidence="2 3" key="1">
    <citation type="submission" date="2022-09" db="EMBL/GenBank/DDBJ databases">
        <authorList>
            <person name="Palmer J.M."/>
        </authorList>
    </citation>
    <scope>NUCLEOTIDE SEQUENCE [LARGE SCALE GENOMIC DNA]</scope>
    <source>
        <strain evidence="2 3">DSM 7382</strain>
    </source>
</reference>
<keyword evidence="3" id="KW-1185">Reference proteome</keyword>
<comment type="caution">
    <text evidence="2">The sequence shown here is derived from an EMBL/GenBank/DDBJ whole genome shotgun (WGS) entry which is preliminary data.</text>
</comment>
<dbReference type="Proteomes" id="UP001385951">
    <property type="component" value="Unassembled WGS sequence"/>
</dbReference>
<accession>A0AAW0FWZ5</accession>
<feature type="region of interest" description="Disordered" evidence="1">
    <location>
        <begin position="73"/>
        <end position="158"/>
    </location>
</feature>
<dbReference type="AlphaFoldDB" id="A0AAW0FWZ5"/>